<dbReference type="PROSITE" id="PS51093">
    <property type="entry name" value="PTS_EIIA_TYPE_1"/>
    <property type="match status" value="1"/>
</dbReference>
<evidence type="ECO:0000256" key="5">
    <source>
        <dbReference type="ARBA" id="ARBA00022683"/>
    </source>
</evidence>
<evidence type="ECO:0000259" key="11">
    <source>
        <dbReference type="PROSITE" id="PS51093"/>
    </source>
</evidence>
<sequence>MGVFDFLKKKEGIVLGAPVGGKAVDITKVPDPTFSDGLMGKGVAIEPSEGVLRAPIDAKIDLMFDTGHAVNLITDSGLEILIHVGLETISLKGEGFTVLKQTGDSVKKGDELIKFDLDFLKSKGFETITPMVICNSDDFKDVKVFTSESVKAGDKVLEVIK</sequence>
<feature type="domain" description="PTS EIIA type-1" evidence="11">
    <location>
        <begin position="31"/>
        <end position="135"/>
    </location>
</feature>
<dbReference type="InterPro" id="IPR001127">
    <property type="entry name" value="PTS_EIIA_1_perm"/>
</dbReference>
<comment type="caution">
    <text evidence="12">The sequence shown here is derived from an EMBL/GenBank/DDBJ whole genome shotgun (WGS) entry which is preliminary data.</text>
</comment>
<keyword evidence="6" id="KW-0418">Kinase</keyword>
<dbReference type="EMBL" id="DXHU01000023">
    <property type="protein sequence ID" value="HIV99353.1"/>
    <property type="molecule type" value="Genomic_DNA"/>
</dbReference>
<evidence type="ECO:0000256" key="3">
    <source>
        <dbReference type="ARBA" id="ARBA00022597"/>
    </source>
</evidence>
<evidence type="ECO:0000256" key="10">
    <source>
        <dbReference type="ARBA" id="ARBA00042873"/>
    </source>
</evidence>
<dbReference type="GO" id="GO:0005737">
    <property type="term" value="C:cytoplasm"/>
    <property type="evidence" value="ECO:0007669"/>
    <property type="project" value="UniProtKB-SubCell"/>
</dbReference>
<dbReference type="PANTHER" id="PTHR45008">
    <property type="entry name" value="PTS SYSTEM GLUCOSE-SPECIFIC EIIA COMPONENT"/>
    <property type="match status" value="1"/>
</dbReference>
<keyword evidence="4" id="KW-0808">Transferase</keyword>
<dbReference type="InterPro" id="IPR011055">
    <property type="entry name" value="Dup_hybrid_motif"/>
</dbReference>
<name>A0A9D1PV65_9SPIO</name>
<evidence type="ECO:0000256" key="1">
    <source>
        <dbReference type="ARBA" id="ARBA00004496"/>
    </source>
</evidence>
<proteinExistence type="predicted"/>
<dbReference type="PROSITE" id="PS00371">
    <property type="entry name" value="PTS_EIIA_TYPE_1_HIS"/>
    <property type="match status" value="1"/>
</dbReference>
<dbReference type="Pfam" id="PF00358">
    <property type="entry name" value="PTS_EIIA_1"/>
    <property type="match status" value="1"/>
</dbReference>
<reference evidence="12" key="2">
    <citation type="submission" date="2021-04" db="EMBL/GenBank/DDBJ databases">
        <authorList>
            <person name="Gilroy R."/>
        </authorList>
    </citation>
    <scope>NUCLEOTIDE SEQUENCE</scope>
    <source>
        <strain evidence="12">Gambia11-129</strain>
    </source>
</reference>
<evidence type="ECO:0000256" key="4">
    <source>
        <dbReference type="ARBA" id="ARBA00022679"/>
    </source>
</evidence>
<evidence type="ECO:0000256" key="9">
    <source>
        <dbReference type="ARBA" id="ARBA00042526"/>
    </source>
</evidence>
<gene>
    <name evidence="12" type="ORF">IAB12_06225</name>
</gene>
<dbReference type="Proteomes" id="UP000823936">
    <property type="component" value="Unassembled WGS sequence"/>
</dbReference>
<dbReference type="InterPro" id="IPR050890">
    <property type="entry name" value="PTS_EIIA_component"/>
</dbReference>
<evidence type="ECO:0000313" key="13">
    <source>
        <dbReference type="Proteomes" id="UP000823936"/>
    </source>
</evidence>
<protein>
    <recommendedName>
        <fullName evidence="7">PTS system glucose-specific EIIA component</fullName>
    </recommendedName>
    <alternativeName>
        <fullName evidence="10">EIIA-Glc</fullName>
    </alternativeName>
    <alternativeName>
        <fullName evidence="9">EIII-Glc</fullName>
    </alternativeName>
    <alternativeName>
        <fullName evidence="8">Glucose-specific phosphotransferase enzyme IIA component</fullName>
    </alternativeName>
</protein>
<dbReference type="Gene3D" id="2.70.70.10">
    <property type="entry name" value="Glucose Permease (Domain IIA)"/>
    <property type="match status" value="1"/>
</dbReference>
<dbReference type="FunFam" id="2.70.70.10:FF:000001">
    <property type="entry name" value="PTS system glucose-specific IIA component"/>
    <property type="match status" value="1"/>
</dbReference>
<comment type="subcellular location">
    <subcellularLocation>
        <location evidence="1">Cytoplasm</location>
    </subcellularLocation>
</comment>
<accession>A0A9D1PV65</accession>
<dbReference type="PANTHER" id="PTHR45008:SF1">
    <property type="entry name" value="PTS SYSTEM GLUCOSE-SPECIFIC EIIA COMPONENT"/>
    <property type="match status" value="1"/>
</dbReference>
<reference evidence="12" key="1">
    <citation type="journal article" date="2021" name="PeerJ">
        <title>Extensive microbial diversity within the chicken gut microbiome revealed by metagenomics and culture.</title>
        <authorList>
            <person name="Gilroy R."/>
            <person name="Ravi A."/>
            <person name="Getino M."/>
            <person name="Pursley I."/>
            <person name="Horton D.L."/>
            <person name="Alikhan N.F."/>
            <person name="Baker D."/>
            <person name="Gharbi K."/>
            <person name="Hall N."/>
            <person name="Watson M."/>
            <person name="Adriaenssens E.M."/>
            <person name="Foster-Nyarko E."/>
            <person name="Jarju S."/>
            <person name="Secka A."/>
            <person name="Antonio M."/>
            <person name="Oren A."/>
            <person name="Chaudhuri R.R."/>
            <person name="La Ragione R."/>
            <person name="Hildebrand F."/>
            <person name="Pallen M.J."/>
        </authorList>
    </citation>
    <scope>NUCLEOTIDE SEQUENCE</scope>
    <source>
        <strain evidence="12">Gambia11-129</strain>
    </source>
</reference>
<keyword evidence="3 12" id="KW-0762">Sugar transport</keyword>
<dbReference type="NCBIfam" id="TIGR00830">
    <property type="entry name" value="PTBA"/>
    <property type="match status" value="1"/>
</dbReference>
<evidence type="ECO:0000256" key="8">
    <source>
        <dbReference type="ARBA" id="ARBA00042296"/>
    </source>
</evidence>
<dbReference type="GO" id="GO:0009401">
    <property type="term" value="P:phosphoenolpyruvate-dependent sugar phosphotransferase system"/>
    <property type="evidence" value="ECO:0007669"/>
    <property type="project" value="UniProtKB-KW"/>
</dbReference>
<keyword evidence="5" id="KW-0598">Phosphotransferase system</keyword>
<dbReference type="AlphaFoldDB" id="A0A9D1PV65"/>
<organism evidence="12 13">
    <name type="scientific">Candidatus Ornithospirochaeta avicola</name>
    <dbReference type="NCBI Taxonomy" id="2840896"/>
    <lineage>
        <taxon>Bacteria</taxon>
        <taxon>Pseudomonadati</taxon>
        <taxon>Spirochaetota</taxon>
        <taxon>Spirochaetia</taxon>
        <taxon>Spirochaetales</taxon>
        <taxon>Spirochaetaceae</taxon>
        <taxon>Spirochaetaceae incertae sedis</taxon>
        <taxon>Candidatus Ornithospirochaeta</taxon>
    </lineage>
</organism>
<evidence type="ECO:0000256" key="7">
    <source>
        <dbReference type="ARBA" id="ARBA00039163"/>
    </source>
</evidence>
<dbReference type="GO" id="GO:0016301">
    <property type="term" value="F:kinase activity"/>
    <property type="evidence" value="ECO:0007669"/>
    <property type="project" value="UniProtKB-KW"/>
</dbReference>
<keyword evidence="2" id="KW-0813">Transport</keyword>
<dbReference type="SUPFAM" id="SSF51261">
    <property type="entry name" value="Duplicated hybrid motif"/>
    <property type="match status" value="1"/>
</dbReference>
<evidence type="ECO:0000256" key="2">
    <source>
        <dbReference type="ARBA" id="ARBA00022448"/>
    </source>
</evidence>
<evidence type="ECO:0000313" key="12">
    <source>
        <dbReference type="EMBL" id="HIV99353.1"/>
    </source>
</evidence>
<evidence type="ECO:0000256" key="6">
    <source>
        <dbReference type="ARBA" id="ARBA00022777"/>
    </source>
</evidence>